<feature type="region of interest" description="Disordered" evidence="1">
    <location>
        <begin position="105"/>
        <end position="143"/>
    </location>
</feature>
<keyword evidence="2" id="KW-0732">Signal</keyword>
<evidence type="ECO:0000256" key="2">
    <source>
        <dbReference type="SAM" id="SignalP"/>
    </source>
</evidence>
<feature type="chain" id="PRO_5047519091" evidence="2">
    <location>
        <begin position="23"/>
        <end position="143"/>
    </location>
</feature>
<gene>
    <name evidence="3" type="ORF">PCOR1329_LOCUS5867</name>
</gene>
<protein>
    <submittedName>
        <fullName evidence="3">Uncharacterized protein</fullName>
    </submittedName>
</protein>
<sequence>MQMWGAISALVVVAGTFHPAAAAEANPLGKVLELLNKLSEKVTTEGESADKAYNTYVEWCDDAASEKRHEIKSSTSKKQKLESSIDKLSADITICDSKINQLAESAASASKDRPRRRHCNPEERGGGIRVERGGAHGHSGQTP</sequence>
<dbReference type="EMBL" id="CAUYUJ010001558">
    <property type="protein sequence ID" value="CAK0796493.1"/>
    <property type="molecule type" value="Genomic_DNA"/>
</dbReference>
<name>A0ABN9PWQ0_9DINO</name>
<reference evidence="3" key="1">
    <citation type="submission" date="2023-10" db="EMBL/GenBank/DDBJ databases">
        <authorList>
            <person name="Chen Y."/>
            <person name="Shah S."/>
            <person name="Dougan E. K."/>
            <person name="Thang M."/>
            <person name="Chan C."/>
        </authorList>
    </citation>
    <scope>NUCLEOTIDE SEQUENCE [LARGE SCALE GENOMIC DNA]</scope>
</reference>
<accession>A0ABN9PWQ0</accession>
<proteinExistence type="predicted"/>
<comment type="caution">
    <text evidence="3">The sequence shown here is derived from an EMBL/GenBank/DDBJ whole genome shotgun (WGS) entry which is preliminary data.</text>
</comment>
<organism evidence="3 4">
    <name type="scientific">Prorocentrum cordatum</name>
    <dbReference type="NCBI Taxonomy" id="2364126"/>
    <lineage>
        <taxon>Eukaryota</taxon>
        <taxon>Sar</taxon>
        <taxon>Alveolata</taxon>
        <taxon>Dinophyceae</taxon>
        <taxon>Prorocentrales</taxon>
        <taxon>Prorocentraceae</taxon>
        <taxon>Prorocentrum</taxon>
    </lineage>
</organism>
<evidence type="ECO:0000256" key="1">
    <source>
        <dbReference type="SAM" id="MobiDB-lite"/>
    </source>
</evidence>
<dbReference type="Proteomes" id="UP001189429">
    <property type="component" value="Unassembled WGS sequence"/>
</dbReference>
<keyword evidence="4" id="KW-1185">Reference proteome</keyword>
<evidence type="ECO:0000313" key="4">
    <source>
        <dbReference type="Proteomes" id="UP001189429"/>
    </source>
</evidence>
<feature type="signal peptide" evidence="2">
    <location>
        <begin position="1"/>
        <end position="22"/>
    </location>
</feature>
<evidence type="ECO:0000313" key="3">
    <source>
        <dbReference type="EMBL" id="CAK0796493.1"/>
    </source>
</evidence>
<feature type="compositionally biased region" description="Basic and acidic residues" evidence="1">
    <location>
        <begin position="119"/>
        <end position="134"/>
    </location>
</feature>